<evidence type="ECO:0000259" key="1">
    <source>
        <dbReference type="PROSITE" id="PS50943"/>
    </source>
</evidence>
<dbReference type="InterPro" id="IPR001387">
    <property type="entry name" value="Cro/C1-type_HTH"/>
</dbReference>
<proteinExistence type="predicted"/>
<reference evidence="3" key="1">
    <citation type="submission" date="2016-11" db="EMBL/GenBank/DDBJ databases">
        <authorList>
            <person name="Varghese N."/>
            <person name="Submissions S."/>
        </authorList>
    </citation>
    <scope>NUCLEOTIDE SEQUENCE [LARGE SCALE GENOMIC DNA]</scope>
    <source>
        <strain evidence="3">DSM 15449</strain>
    </source>
</reference>
<dbReference type="Gene3D" id="1.10.260.40">
    <property type="entry name" value="lambda repressor-like DNA-binding domains"/>
    <property type="match status" value="1"/>
</dbReference>
<dbReference type="InterPro" id="IPR032758">
    <property type="entry name" value="MqsA/HigA-2"/>
</dbReference>
<dbReference type="Proteomes" id="UP000183954">
    <property type="component" value="Unassembled WGS sequence"/>
</dbReference>
<organism evidence="2 3">
    <name type="scientific">Desulfosporosinus lacus DSM 15449</name>
    <dbReference type="NCBI Taxonomy" id="1121420"/>
    <lineage>
        <taxon>Bacteria</taxon>
        <taxon>Bacillati</taxon>
        <taxon>Bacillota</taxon>
        <taxon>Clostridia</taxon>
        <taxon>Eubacteriales</taxon>
        <taxon>Desulfitobacteriaceae</taxon>
        <taxon>Desulfosporosinus</taxon>
    </lineage>
</organism>
<dbReference type="OrthoDB" id="3213544at2"/>
<evidence type="ECO:0000313" key="3">
    <source>
        <dbReference type="Proteomes" id="UP000183954"/>
    </source>
</evidence>
<dbReference type="EMBL" id="FQXJ01000003">
    <property type="protein sequence ID" value="SHH36922.1"/>
    <property type="molecule type" value="Genomic_DNA"/>
</dbReference>
<dbReference type="GO" id="GO:0003677">
    <property type="term" value="F:DNA binding"/>
    <property type="evidence" value="ECO:0007669"/>
    <property type="project" value="InterPro"/>
</dbReference>
<dbReference type="RefSeq" id="WP_073028053.1">
    <property type="nucleotide sequence ID" value="NZ_FQXJ01000003.1"/>
</dbReference>
<dbReference type="AlphaFoldDB" id="A0A1M5SE90"/>
<dbReference type="STRING" id="1121420.SAMN02746098_00827"/>
<name>A0A1M5SE90_9FIRM</name>
<dbReference type="SUPFAM" id="SSF47413">
    <property type="entry name" value="lambda repressor-like DNA-binding domains"/>
    <property type="match status" value="1"/>
</dbReference>
<dbReference type="InterPro" id="IPR010982">
    <property type="entry name" value="Lambda_DNA-bd_dom_sf"/>
</dbReference>
<dbReference type="PROSITE" id="PS50943">
    <property type="entry name" value="HTH_CROC1"/>
    <property type="match status" value="1"/>
</dbReference>
<accession>A0A1M5SE90</accession>
<dbReference type="CDD" id="cd00093">
    <property type="entry name" value="HTH_XRE"/>
    <property type="match status" value="1"/>
</dbReference>
<feature type="domain" description="HTH cro/C1-type" evidence="1">
    <location>
        <begin position="78"/>
        <end position="109"/>
    </location>
</feature>
<dbReference type="NCBIfam" id="TIGR03830">
    <property type="entry name" value="CxxCG_CxxCG_HTH"/>
    <property type="match status" value="1"/>
</dbReference>
<dbReference type="InterPro" id="IPR022452">
    <property type="entry name" value="MqsA"/>
</dbReference>
<keyword evidence="3" id="KW-1185">Reference proteome</keyword>
<evidence type="ECO:0000313" key="2">
    <source>
        <dbReference type="EMBL" id="SHH36922.1"/>
    </source>
</evidence>
<sequence length="246" mass="28389">MTKKELFCEDCRGMRATTPKVTEISHTIRGEEITVTVNVPFCSECGCELSDLDVEEYHHDLALKEYRRRKGLLYTDQIKAIREKYGLSQRAFARALGFAEPTINRYELGALQDTLHNNILVLVNDSSVMLKMASLNKDNLSEKEFTTLVETLNKIKSDRPSETQQDGIIGYMVKNLDRLNRKVDELLKDSKKATHSHGLKIQPDHEWQIEALPKVRTNPFEPRRSFELEPSFSNWDETFLQLDNGR</sequence>
<protein>
    <submittedName>
        <fullName evidence="2">Putative zinc finger/helix-turn-helix protein, YgiT family</fullName>
    </submittedName>
</protein>
<dbReference type="Pfam" id="PF15731">
    <property type="entry name" value="MqsA_antitoxin"/>
    <property type="match status" value="1"/>
</dbReference>
<gene>
    <name evidence="2" type="ORF">SAMN02746098_00827</name>
</gene>